<dbReference type="Pfam" id="PF09992">
    <property type="entry name" value="NAGPA"/>
    <property type="match status" value="1"/>
</dbReference>
<feature type="compositionally biased region" description="Acidic residues" evidence="1">
    <location>
        <begin position="633"/>
        <end position="642"/>
    </location>
</feature>
<evidence type="ECO:0000313" key="4">
    <source>
        <dbReference type="Proteomes" id="UP001165160"/>
    </source>
</evidence>
<feature type="compositionally biased region" description="Acidic residues" evidence="1">
    <location>
        <begin position="614"/>
        <end position="623"/>
    </location>
</feature>
<protein>
    <recommendedName>
        <fullName evidence="2">Phosphodiester glycosidase domain-containing protein</fullName>
    </recommendedName>
</protein>
<dbReference type="AlphaFoldDB" id="A0A9W7B398"/>
<evidence type="ECO:0000259" key="2">
    <source>
        <dbReference type="Pfam" id="PF09992"/>
    </source>
</evidence>
<organism evidence="3 4">
    <name type="scientific">Triparma verrucosa</name>
    <dbReference type="NCBI Taxonomy" id="1606542"/>
    <lineage>
        <taxon>Eukaryota</taxon>
        <taxon>Sar</taxon>
        <taxon>Stramenopiles</taxon>
        <taxon>Ochrophyta</taxon>
        <taxon>Bolidophyceae</taxon>
        <taxon>Parmales</taxon>
        <taxon>Triparmaceae</taxon>
        <taxon>Triparma</taxon>
    </lineage>
</organism>
<dbReference type="EMBL" id="BRXX01000023">
    <property type="protein sequence ID" value="GMH83174.1"/>
    <property type="molecule type" value="Genomic_DNA"/>
</dbReference>
<evidence type="ECO:0000313" key="3">
    <source>
        <dbReference type="EMBL" id="GMH83174.1"/>
    </source>
</evidence>
<feature type="compositionally biased region" description="Acidic residues" evidence="1">
    <location>
        <begin position="534"/>
        <end position="547"/>
    </location>
</feature>
<accession>A0A9W7B398</accession>
<feature type="region of interest" description="Disordered" evidence="1">
    <location>
        <begin position="608"/>
        <end position="651"/>
    </location>
</feature>
<feature type="compositionally biased region" description="Low complexity" evidence="1">
    <location>
        <begin position="508"/>
        <end position="533"/>
    </location>
</feature>
<dbReference type="PANTHER" id="PTHR40446:SF2">
    <property type="entry name" value="N-ACETYLGLUCOSAMINE-1-PHOSPHODIESTER ALPHA-N-ACETYLGLUCOSAMINIDASE"/>
    <property type="match status" value="1"/>
</dbReference>
<sequence>MANPRAYCSDHNVDDDDNYKIHYTFTDPQSSDIQCDAPNSGCIDDMESFLVKGQGKVSIWLQASSFDSANSTETRSEIAETSVEIYTLPPDFAVEGVVDPGYQTSPTNTSKNCTDCATLRLSPDDPTSATVTVLTSCTPTSMNSDTSHMNVHYTLSTSGTSPTPTQSSPSVPCGSDLTVTIPLPVSPTISLSFRIYPDPESPPSANSNHGIYVINSQTLSRVFRPSIPSYTSKTYPTSSKTKVSPFKISSYRGFITQTLAPIYTTIKKSRPSFTITEFPPSTIVVNSPVPLSPQPPTCDAWTHGGFFDTQTIEPLKNYVGYKSGQLIGRLENVDNVQVGCRKNEGGYVCFTGFFVEDVEWLVTGLGWLLRDGEIYLDAGRGYEDFTIQTTGDDFFEVVSARAAVCVEEGQGVSVVEVEGKTGESGIDLYEFAEILKEMRFTDCVNIDGGGSVSLNYKGDDVFMTSEVCSERGERCAKEVAQGICLGYRPGIEYVTEGGEGGNNDSADAPTASPTVSPVVGSPTTSPTTAAVAPDDGDDDETTADDDSSNALPPKEICQTSSTILPWFLFICSTAALICTTFWHKGHRSGANQNNFQRFENENDLEMVNRGSPMNDEEEFEGDFEWGRKGMYSYEDDDDDEEANPFTPSLRR</sequence>
<feature type="region of interest" description="Disordered" evidence="1">
    <location>
        <begin position="495"/>
        <end position="553"/>
    </location>
</feature>
<dbReference type="Proteomes" id="UP001165160">
    <property type="component" value="Unassembled WGS sequence"/>
</dbReference>
<keyword evidence="4" id="KW-1185">Reference proteome</keyword>
<name>A0A9W7B398_9STRA</name>
<dbReference type="PANTHER" id="PTHR40446">
    <property type="entry name" value="N-ACETYLGLUCOSAMINE-1-PHOSPHODIESTER ALPHA-N-ACETYLGLUCOSAMINIDASE"/>
    <property type="match status" value="1"/>
</dbReference>
<comment type="caution">
    <text evidence="3">The sequence shown here is derived from an EMBL/GenBank/DDBJ whole genome shotgun (WGS) entry which is preliminary data.</text>
</comment>
<dbReference type="InterPro" id="IPR018711">
    <property type="entry name" value="NAGPA"/>
</dbReference>
<reference evidence="4" key="1">
    <citation type="journal article" date="2023" name="Commun. Biol.">
        <title>Genome analysis of Parmales, the sister group of diatoms, reveals the evolutionary specialization of diatoms from phago-mixotrophs to photoautotrophs.</title>
        <authorList>
            <person name="Ban H."/>
            <person name="Sato S."/>
            <person name="Yoshikawa S."/>
            <person name="Yamada K."/>
            <person name="Nakamura Y."/>
            <person name="Ichinomiya M."/>
            <person name="Sato N."/>
            <person name="Blanc-Mathieu R."/>
            <person name="Endo H."/>
            <person name="Kuwata A."/>
            <person name="Ogata H."/>
        </authorList>
    </citation>
    <scope>NUCLEOTIDE SEQUENCE [LARGE SCALE GENOMIC DNA]</scope>
    <source>
        <strain evidence="4">NIES 3699</strain>
    </source>
</reference>
<feature type="domain" description="Phosphodiester glycosidase" evidence="2">
    <location>
        <begin position="303"/>
        <end position="463"/>
    </location>
</feature>
<evidence type="ECO:0000256" key="1">
    <source>
        <dbReference type="SAM" id="MobiDB-lite"/>
    </source>
</evidence>
<gene>
    <name evidence="3" type="ORF">TrVE_jg3748</name>
</gene>
<proteinExistence type="predicted"/>
<dbReference type="GO" id="GO:0033299">
    <property type="term" value="P:secretion of lysosomal enzymes"/>
    <property type="evidence" value="ECO:0007669"/>
    <property type="project" value="TreeGrafter"/>
</dbReference>